<name>G5JG99_9STAP</name>
<evidence type="ECO:0008006" key="3">
    <source>
        <dbReference type="Google" id="ProtNLM"/>
    </source>
</evidence>
<dbReference type="SUPFAM" id="SSF159894">
    <property type="entry name" value="YgaC/TfoX-N like"/>
    <property type="match status" value="1"/>
</dbReference>
<keyword evidence="2" id="KW-1185">Reference proteome</keyword>
<dbReference type="AlphaFoldDB" id="G5JG99"/>
<dbReference type="Proteomes" id="UP000005413">
    <property type="component" value="Unassembled WGS sequence"/>
</dbReference>
<evidence type="ECO:0000313" key="1">
    <source>
        <dbReference type="EMBL" id="EHJ08785.1"/>
    </source>
</evidence>
<protein>
    <recommendedName>
        <fullName evidence="3">TfoX N-terminal domain-containing protein</fullName>
    </recommendedName>
</protein>
<sequence length="101" mass="11955">MPTTKQYHDDILASLDSHHLTTRKMMGEYLLYFDKVLIGGFYDNRILLKQTPQPMTLLQSVPLVEPYKNAKKMYHIDHTFSNEQILNIMKDIQQQLNKYPI</sequence>
<dbReference type="EMBL" id="AEUN01000046">
    <property type="protein sequence ID" value="EHJ08785.1"/>
    <property type="molecule type" value="Genomic_DNA"/>
</dbReference>
<comment type="caution">
    <text evidence="1">The sequence shown here is derived from an EMBL/GenBank/DDBJ whole genome shotgun (WGS) entry which is preliminary data.</text>
</comment>
<reference evidence="1 2" key="1">
    <citation type="journal article" date="2012" name="BMC Genomics">
        <title>Comparative genomic analysis of the genus Staphylococcus including Staphylococcus aureus and its newly described sister species Staphylococcus simiae.</title>
        <authorList>
            <person name="Suzuki H."/>
            <person name="Lefebure T."/>
            <person name="Pavinski Bitar P."/>
            <person name="Stanhope M.J."/>
        </authorList>
    </citation>
    <scope>NUCLEOTIDE SEQUENCE [LARGE SCALE GENOMIC DNA]</scope>
    <source>
        <strain evidence="1 2">CCM 7213</strain>
    </source>
</reference>
<organism evidence="1 2">
    <name type="scientific">Staphylococcus simiae CCM 7213 = CCUG 51256</name>
    <dbReference type="NCBI Taxonomy" id="911238"/>
    <lineage>
        <taxon>Bacteria</taxon>
        <taxon>Bacillati</taxon>
        <taxon>Bacillota</taxon>
        <taxon>Bacilli</taxon>
        <taxon>Bacillales</taxon>
        <taxon>Staphylococcaceae</taxon>
        <taxon>Staphylococcus</taxon>
    </lineage>
</organism>
<dbReference type="OrthoDB" id="9803291at2"/>
<proteinExistence type="predicted"/>
<dbReference type="RefSeq" id="WP_002462127.1">
    <property type="nucleotide sequence ID" value="NZ_AEUN01000046.1"/>
</dbReference>
<evidence type="ECO:0000313" key="2">
    <source>
        <dbReference type="Proteomes" id="UP000005413"/>
    </source>
</evidence>
<accession>G5JG99</accession>
<gene>
    <name evidence="1" type="ORF">SS7213T_02218</name>
</gene>
<dbReference type="PATRIC" id="fig|911238.3.peg.411"/>